<keyword evidence="8" id="KW-0675">Receptor</keyword>
<evidence type="ECO:0000313" key="12">
    <source>
        <dbReference type="Proteomes" id="UP000008694"/>
    </source>
</evidence>
<dbReference type="SUPFAM" id="SSF52058">
    <property type="entry name" value="L domain-like"/>
    <property type="match status" value="1"/>
</dbReference>
<keyword evidence="6" id="KW-1133">Transmembrane helix</keyword>
<dbReference type="Proteomes" id="UP000008694">
    <property type="component" value="Unassembled WGS sequence"/>
</dbReference>
<organism evidence="12">
    <name type="scientific">Arabidopsis lyrata subsp. lyrata</name>
    <name type="common">Lyre-leaved rock-cress</name>
    <dbReference type="NCBI Taxonomy" id="81972"/>
    <lineage>
        <taxon>Eukaryota</taxon>
        <taxon>Viridiplantae</taxon>
        <taxon>Streptophyta</taxon>
        <taxon>Embryophyta</taxon>
        <taxon>Tracheophyta</taxon>
        <taxon>Spermatophyta</taxon>
        <taxon>Magnoliopsida</taxon>
        <taxon>eudicotyledons</taxon>
        <taxon>Gunneridae</taxon>
        <taxon>Pentapetalae</taxon>
        <taxon>rosids</taxon>
        <taxon>malvids</taxon>
        <taxon>Brassicales</taxon>
        <taxon>Brassicaceae</taxon>
        <taxon>Camelineae</taxon>
        <taxon>Arabidopsis</taxon>
    </lineage>
</organism>
<sequence>METHTKLLFAACATLSIIHLVQSQNQQVNIYFDFGSYPQDVHDRIWMLSILPEWTHINTTHHVIDSIGGYDPPQDVLRTGAMPANASDPMTITWSLETATDQVYGYIYTAEITDVPANETREFEVVANDKVHFDPFSPTKFEAQILFNDVPLTCEGGFCRVQLIKTPRSTDLSSSGLNGVISPSIQNLTQLQELDLSQNNLTGEVPEFLAKMKSLLVINLSGNKLSGLVPQALLDRKKEGLKLLVDENMICVSCHYHTCVSSHICYKKEKAICWERYLIENNR</sequence>
<dbReference type="Pfam" id="PF13855">
    <property type="entry name" value="LRR_8"/>
    <property type="match status" value="1"/>
</dbReference>
<keyword evidence="5" id="KW-0677">Repeat</keyword>
<evidence type="ECO:0000256" key="6">
    <source>
        <dbReference type="ARBA" id="ARBA00022989"/>
    </source>
</evidence>
<keyword evidence="3" id="KW-0812">Transmembrane</keyword>
<dbReference type="InterPro" id="IPR032675">
    <property type="entry name" value="LRR_dom_sf"/>
</dbReference>
<evidence type="ECO:0000256" key="8">
    <source>
        <dbReference type="ARBA" id="ARBA00023170"/>
    </source>
</evidence>
<dbReference type="PANTHER" id="PTHR45631">
    <property type="entry name" value="OS07G0107800 PROTEIN-RELATED"/>
    <property type="match status" value="1"/>
</dbReference>
<evidence type="ECO:0000256" key="3">
    <source>
        <dbReference type="ARBA" id="ARBA00022692"/>
    </source>
</evidence>
<gene>
    <name evidence="11" type="ORF">ARALYDRAFT_887968</name>
</gene>
<evidence type="ECO:0000256" key="2">
    <source>
        <dbReference type="ARBA" id="ARBA00022614"/>
    </source>
</evidence>
<dbReference type="PANTHER" id="PTHR45631:SF151">
    <property type="entry name" value="MALECTIN-LIKE DOMAIN-CONTAINING PROTEIN"/>
    <property type="match status" value="1"/>
</dbReference>
<feature type="chain" id="PRO_5003100540" description="Malectin-like domain-containing protein" evidence="9">
    <location>
        <begin position="24"/>
        <end position="283"/>
    </location>
</feature>
<feature type="signal peptide" evidence="9">
    <location>
        <begin position="1"/>
        <end position="23"/>
    </location>
</feature>
<protein>
    <recommendedName>
        <fullName evidence="10">Malectin-like domain-containing protein</fullName>
    </recommendedName>
</protein>
<dbReference type="eggNOG" id="ENOG502QQCZ">
    <property type="taxonomic scope" value="Eukaryota"/>
</dbReference>
<evidence type="ECO:0000259" key="10">
    <source>
        <dbReference type="Pfam" id="PF12819"/>
    </source>
</evidence>
<evidence type="ECO:0000256" key="7">
    <source>
        <dbReference type="ARBA" id="ARBA00023136"/>
    </source>
</evidence>
<reference evidence="12" key="1">
    <citation type="journal article" date="2011" name="Nat. Genet.">
        <title>The Arabidopsis lyrata genome sequence and the basis of rapid genome size change.</title>
        <authorList>
            <person name="Hu T.T."/>
            <person name="Pattyn P."/>
            <person name="Bakker E.G."/>
            <person name="Cao J."/>
            <person name="Cheng J.-F."/>
            <person name="Clark R.M."/>
            <person name="Fahlgren N."/>
            <person name="Fawcett J.A."/>
            <person name="Grimwood J."/>
            <person name="Gundlach H."/>
            <person name="Haberer G."/>
            <person name="Hollister J.D."/>
            <person name="Ossowski S."/>
            <person name="Ottilar R.P."/>
            <person name="Salamov A.A."/>
            <person name="Schneeberger K."/>
            <person name="Spannagl M."/>
            <person name="Wang X."/>
            <person name="Yang L."/>
            <person name="Nasrallah M.E."/>
            <person name="Bergelson J."/>
            <person name="Carrington J.C."/>
            <person name="Gaut B.S."/>
            <person name="Schmutz J."/>
            <person name="Mayer K.F.X."/>
            <person name="Van de Peer Y."/>
            <person name="Grigoriev I.V."/>
            <person name="Nordborg M."/>
            <person name="Weigel D."/>
            <person name="Guo Y.-L."/>
        </authorList>
    </citation>
    <scope>NUCLEOTIDE SEQUENCE [LARGE SCALE GENOMIC DNA]</scope>
    <source>
        <strain evidence="12">cv. MN47</strain>
    </source>
</reference>
<dbReference type="Gramene" id="scaffold_100762.1">
    <property type="protein sequence ID" value="scaffold_100762.1"/>
    <property type="gene ID" value="scaffold_100762.1"/>
</dbReference>
<dbReference type="HOGENOM" id="CLU_072686_0_0_1"/>
<evidence type="ECO:0000256" key="4">
    <source>
        <dbReference type="ARBA" id="ARBA00022729"/>
    </source>
</evidence>
<feature type="domain" description="Malectin-like" evidence="10">
    <location>
        <begin position="35"/>
        <end position="170"/>
    </location>
</feature>
<accession>D7KH35</accession>
<dbReference type="PRINTS" id="PR00019">
    <property type="entry name" value="LEURICHRPT"/>
</dbReference>
<dbReference type="Gene3D" id="3.80.10.10">
    <property type="entry name" value="Ribonuclease Inhibitor"/>
    <property type="match status" value="1"/>
</dbReference>
<dbReference type="InterPro" id="IPR024788">
    <property type="entry name" value="Malectin-like_Carb-bd_dom"/>
</dbReference>
<dbReference type="AlphaFoldDB" id="D7KH35"/>
<proteinExistence type="predicted"/>
<evidence type="ECO:0000313" key="11">
    <source>
        <dbReference type="EMBL" id="EFH68665.1"/>
    </source>
</evidence>
<dbReference type="InterPro" id="IPR001611">
    <property type="entry name" value="Leu-rich_rpt"/>
</dbReference>
<dbReference type="GO" id="GO:0016020">
    <property type="term" value="C:membrane"/>
    <property type="evidence" value="ECO:0007669"/>
    <property type="project" value="UniProtKB-SubCell"/>
</dbReference>
<keyword evidence="4 9" id="KW-0732">Signal</keyword>
<evidence type="ECO:0000256" key="9">
    <source>
        <dbReference type="SAM" id="SignalP"/>
    </source>
</evidence>
<keyword evidence="2" id="KW-0433">Leucine-rich repeat</keyword>
<dbReference type="Pfam" id="PF12819">
    <property type="entry name" value="Malectin_like"/>
    <property type="match status" value="1"/>
</dbReference>
<name>D7KH35_ARALL</name>
<keyword evidence="7" id="KW-0472">Membrane</keyword>
<comment type="subcellular location">
    <subcellularLocation>
        <location evidence="1">Membrane</location>
        <topology evidence="1">Single-pass membrane protein</topology>
    </subcellularLocation>
</comment>
<dbReference type="EMBL" id="GL348713">
    <property type="protein sequence ID" value="EFH68665.1"/>
    <property type="molecule type" value="Genomic_DNA"/>
</dbReference>
<dbReference type="FunFam" id="3.80.10.10:FF:000129">
    <property type="entry name" value="Leucine-rich repeat receptor-like kinase"/>
    <property type="match status" value="1"/>
</dbReference>
<evidence type="ECO:0000256" key="5">
    <source>
        <dbReference type="ARBA" id="ARBA00022737"/>
    </source>
</evidence>
<keyword evidence="12" id="KW-1185">Reference proteome</keyword>
<evidence type="ECO:0000256" key="1">
    <source>
        <dbReference type="ARBA" id="ARBA00004167"/>
    </source>
</evidence>